<accession>A0ABR9ZK74</accession>
<feature type="region of interest" description="Disordered" evidence="1">
    <location>
        <begin position="1"/>
        <end position="41"/>
    </location>
</feature>
<feature type="transmembrane region" description="Helical" evidence="2">
    <location>
        <begin position="143"/>
        <end position="172"/>
    </location>
</feature>
<keyword evidence="2" id="KW-1133">Transmembrane helix</keyword>
<keyword evidence="4" id="KW-1185">Reference proteome</keyword>
<evidence type="ECO:0000313" key="3">
    <source>
        <dbReference type="EMBL" id="MBF4553017.1"/>
    </source>
</evidence>
<name>A0ABR9ZK74_9CORY</name>
<organism evidence="3 4">
    <name type="scientific">Corynebacterium suicordis DSM 45110</name>
    <dbReference type="NCBI Taxonomy" id="1121369"/>
    <lineage>
        <taxon>Bacteria</taxon>
        <taxon>Bacillati</taxon>
        <taxon>Actinomycetota</taxon>
        <taxon>Actinomycetes</taxon>
        <taxon>Mycobacteriales</taxon>
        <taxon>Corynebacteriaceae</taxon>
        <taxon>Corynebacterium</taxon>
    </lineage>
</organism>
<feature type="transmembrane region" description="Helical" evidence="2">
    <location>
        <begin position="69"/>
        <end position="89"/>
    </location>
</feature>
<keyword evidence="2" id="KW-0472">Membrane</keyword>
<sequence length="293" mass="31765">MNATHIPNPQPSPQPSPQPGPQPGAQVGAQASPQQTNRVQKSNVVAKNSHLGHALKSEFRKMASVRGTIIWAILFTGSLYGFMVLQGLFSSQPMNIEWSDLSTGLMVFILLAVVYGASAGASEINNHMQAHSFLTQKSRWHWLGARFILIALFTILNYAAGVLLGLLVVAILPKLEFTGGDIKYTVMLALVMAGYALIAAGIAVITRSRVAGLTLPLVWMMVIENILLSVAGQYEIARVLYEWSPGHIALDLMMNAGVEGQGPDVGHMFLVLALWVVVATGAAFFFNWKRDVK</sequence>
<evidence type="ECO:0000256" key="1">
    <source>
        <dbReference type="SAM" id="MobiDB-lite"/>
    </source>
</evidence>
<proteinExistence type="predicted"/>
<dbReference type="Proteomes" id="UP000635902">
    <property type="component" value="Unassembled WGS sequence"/>
</dbReference>
<feature type="transmembrane region" description="Helical" evidence="2">
    <location>
        <begin position="217"/>
        <end position="234"/>
    </location>
</feature>
<feature type="transmembrane region" description="Helical" evidence="2">
    <location>
        <begin position="184"/>
        <end position="205"/>
    </location>
</feature>
<evidence type="ECO:0000256" key="2">
    <source>
        <dbReference type="SAM" id="Phobius"/>
    </source>
</evidence>
<comment type="caution">
    <text evidence="3">The sequence shown here is derived from an EMBL/GenBank/DDBJ whole genome shotgun (WGS) entry which is preliminary data.</text>
</comment>
<dbReference type="RefSeq" id="WP_194555874.1">
    <property type="nucleotide sequence ID" value="NZ_JADKMY010000001.1"/>
</dbReference>
<gene>
    <name evidence="3" type="ORF">IRY30_02825</name>
</gene>
<feature type="compositionally biased region" description="Low complexity" evidence="1">
    <location>
        <begin position="23"/>
        <end position="35"/>
    </location>
</feature>
<protein>
    <submittedName>
        <fullName evidence="3">NAD(P)(+) transhydrogenase (Re/Si-specific) subunit beta</fullName>
    </submittedName>
</protein>
<feature type="transmembrane region" description="Helical" evidence="2">
    <location>
        <begin position="268"/>
        <end position="288"/>
    </location>
</feature>
<keyword evidence="2" id="KW-0812">Transmembrane</keyword>
<feature type="transmembrane region" description="Helical" evidence="2">
    <location>
        <begin position="101"/>
        <end position="122"/>
    </location>
</feature>
<feature type="compositionally biased region" description="Pro residues" evidence="1">
    <location>
        <begin position="8"/>
        <end position="22"/>
    </location>
</feature>
<evidence type="ECO:0000313" key="4">
    <source>
        <dbReference type="Proteomes" id="UP000635902"/>
    </source>
</evidence>
<dbReference type="EMBL" id="JADKMY010000001">
    <property type="protein sequence ID" value="MBF4553017.1"/>
    <property type="molecule type" value="Genomic_DNA"/>
</dbReference>
<reference evidence="3 4" key="1">
    <citation type="submission" date="2020-10" db="EMBL/GenBank/DDBJ databases">
        <title>Novel species in genus Corynebacterium.</title>
        <authorList>
            <person name="Zhang G."/>
        </authorList>
    </citation>
    <scope>NUCLEOTIDE SEQUENCE [LARGE SCALE GENOMIC DNA]</scope>
    <source>
        <strain evidence="3 4">DSM 45110</strain>
    </source>
</reference>